<dbReference type="PANTHER" id="PTHR31595:SF57">
    <property type="entry name" value="OS04G0481900 PROTEIN"/>
    <property type="match status" value="1"/>
</dbReference>
<feature type="transmembrane region" description="Helical" evidence="8">
    <location>
        <begin position="256"/>
        <end position="277"/>
    </location>
</feature>
<feature type="transmembrane region" description="Helical" evidence="8">
    <location>
        <begin position="32"/>
        <end position="52"/>
    </location>
</feature>
<dbReference type="InterPro" id="IPR032805">
    <property type="entry name" value="Wax_synthase_dom"/>
</dbReference>
<comment type="subcellular location">
    <subcellularLocation>
        <location evidence="1">Membrane</location>
        <topology evidence="1">Multi-pass membrane protein</topology>
    </subcellularLocation>
</comment>
<dbReference type="STRING" id="331657.A0A4U0VV07"/>
<dbReference type="GO" id="GO:0008374">
    <property type="term" value="F:O-acyltransferase activity"/>
    <property type="evidence" value="ECO:0007669"/>
    <property type="project" value="InterPro"/>
</dbReference>
<comment type="caution">
    <text evidence="10">The sequence shown here is derived from an EMBL/GenBank/DDBJ whole genome shotgun (WGS) entry which is preliminary data.</text>
</comment>
<dbReference type="GO" id="GO:0016020">
    <property type="term" value="C:membrane"/>
    <property type="evidence" value="ECO:0007669"/>
    <property type="project" value="UniProtKB-SubCell"/>
</dbReference>
<sequence>MNATSDLLTPAFRAGQPSANASLRQLSHNAPLALAGVLVATFLLYLSLYALLKGRHALYNALTALTLVSFWLYPSAAPVQCASVRCLQNLAVSVGTMKTLDLFTKRHALPKYTASPAPPAHILALLYATELRYESFTPNSIRPPPSPSSSSSPAAYSEPNQLLVHIALFGAFQLLPQTPVVLGISILLSIYILWTSLQLLLRYKSSPPLFQPLYRGHSLAGLWTETWHSCFASPCLSLAYKPASKLLRRMGLPKQATRAGGVMAAFAAMAAFHVHGLAPLVSNEGLWRIWWFFLANGALVVLESAVWGKKKHWVRTLTAWGVEGVMASCDGDDDDDDDYDDDRHQEHERLFYHHYEQQTSFGIRTPVSTTLLSFSSPPPTLALS</sequence>
<organism evidence="10 11">
    <name type="scientific">Cryomyces minteri</name>
    <dbReference type="NCBI Taxonomy" id="331657"/>
    <lineage>
        <taxon>Eukaryota</taxon>
        <taxon>Fungi</taxon>
        <taxon>Dikarya</taxon>
        <taxon>Ascomycota</taxon>
        <taxon>Pezizomycotina</taxon>
        <taxon>Dothideomycetes</taxon>
        <taxon>Dothideomycetes incertae sedis</taxon>
        <taxon>Cryomyces</taxon>
    </lineage>
</organism>
<protein>
    <recommendedName>
        <fullName evidence="9">Wax synthase domain-containing protein</fullName>
    </recommendedName>
</protein>
<feature type="transmembrane region" description="Helical" evidence="8">
    <location>
        <begin position="180"/>
        <end position="201"/>
    </location>
</feature>
<dbReference type="OrthoDB" id="1077582at2759"/>
<feature type="domain" description="Wax synthase" evidence="9">
    <location>
        <begin position="207"/>
        <end position="293"/>
    </location>
</feature>
<keyword evidence="6 8" id="KW-1133">Transmembrane helix</keyword>
<feature type="transmembrane region" description="Helical" evidence="8">
    <location>
        <begin position="57"/>
        <end position="73"/>
    </location>
</feature>
<evidence type="ECO:0000256" key="8">
    <source>
        <dbReference type="SAM" id="Phobius"/>
    </source>
</evidence>
<keyword evidence="7 8" id="KW-0472">Membrane</keyword>
<dbReference type="InterPro" id="IPR044851">
    <property type="entry name" value="Wax_synthase"/>
</dbReference>
<proteinExistence type="inferred from homology"/>
<dbReference type="EMBL" id="NAJN01002405">
    <property type="protein sequence ID" value="TKA53132.1"/>
    <property type="molecule type" value="Genomic_DNA"/>
</dbReference>
<reference evidence="10 11" key="1">
    <citation type="submission" date="2017-03" db="EMBL/GenBank/DDBJ databases">
        <title>Genomes of endolithic fungi from Antarctica.</title>
        <authorList>
            <person name="Coleine C."/>
            <person name="Masonjones S."/>
            <person name="Stajich J.E."/>
        </authorList>
    </citation>
    <scope>NUCLEOTIDE SEQUENCE [LARGE SCALE GENOMIC DNA]</scope>
    <source>
        <strain evidence="10 11">CCFEE 5187</strain>
    </source>
</reference>
<dbReference type="AlphaFoldDB" id="A0A4U0VV07"/>
<keyword evidence="11" id="KW-1185">Reference proteome</keyword>
<comment type="pathway">
    <text evidence="2">Secondary metabolite biosynthesis.</text>
</comment>
<keyword evidence="4" id="KW-0808">Transferase</keyword>
<evidence type="ECO:0000256" key="2">
    <source>
        <dbReference type="ARBA" id="ARBA00005179"/>
    </source>
</evidence>
<comment type="similarity">
    <text evidence="3">Belongs to the wax synthase family.</text>
</comment>
<evidence type="ECO:0000256" key="7">
    <source>
        <dbReference type="ARBA" id="ARBA00023136"/>
    </source>
</evidence>
<accession>A0A4U0VV07</accession>
<evidence type="ECO:0000256" key="4">
    <source>
        <dbReference type="ARBA" id="ARBA00022679"/>
    </source>
</evidence>
<evidence type="ECO:0000256" key="6">
    <source>
        <dbReference type="ARBA" id="ARBA00022989"/>
    </source>
</evidence>
<dbReference type="PANTHER" id="PTHR31595">
    <property type="entry name" value="LONG-CHAIN-ALCOHOL O-FATTY-ACYLTRANSFERASE 3-RELATED"/>
    <property type="match status" value="1"/>
</dbReference>
<evidence type="ECO:0000256" key="1">
    <source>
        <dbReference type="ARBA" id="ARBA00004141"/>
    </source>
</evidence>
<evidence type="ECO:0000313" key="10">
    <source>
        <dbReference type="EMBL" id="TKA53132.1"/>
    </source>
</evidence>
<gene>
    <name evidence="10" type="ORF">B0A49_11663</name>
</gene>
<evidence type="ECO:0000256" key="3">
    <source>
        <dbReference type="ARBA" id="ARBA00007282"/>
    </source>
</evidence>
<evidence type="ECO:0000256" key="5">
    <source>
        <dbReference type="ARBA" id="ARBA00022692"/>
    </source>
</evidence>
<feature type="transmembrane region" description="Helical" evidence="8">
    <location>
        <begin position="289"/>
        <end position="307"/>
    </location>
</feature>
<evidence type="ECO:0000313" key="11">
    <source>
        <dbReference type="Proteomes" id="UP000308768"/>
    </source>
</evidence>
<name>A0A4U0VV07_9PEZI</name>
<dbReference type="Pfam" id="PF13813">
    <property type="entry name" value="MBOAT_2"/>
    <property type="match status" value="1"/>
</dbReference>
<dbReference type="Proteomes" id="UP000308768">
    <property type="component" value="Unassembled WGS sequence"/>
</dbReference>
<dbReference type="GO" id="GO:0006629">
    <property type="term" value="P:lipid metabolic process"/>
    <property type="evidence" value="ECO:0007669"/>
    <property type="project" value="InterPro"/>
</dbReference>
<evidence type="ECO:0000259" key="9">
    <source>
        <dbReference type="Pfam" id="PF13813"/>
    </source>
</evidence>
<keyword evidence="5 8" id="KW-0812">Transmembrane</keyword>